<evidence type="ECO:0000256" key="4">
    <source>
        <dbReference type="ARBA" id="ARBA00022825"/>
    </source>
</evidence>
<keyword evidence="4 5" id="KW-0720">Serine protease</keyword>
<dbReference type="CDD" id="cd05561">
    <property type="entry name" value="Peptidases_S8_4"/>
    <property type="match status" value="1"/>
</dbReference>
<dbReference type="InterPro" id="IPR022398">
    <property type="entry name" value="Peptidase_S8_His-AS"/>
</dbReference>
<gene>
    <name evidence="8" type="ORF">H9L14_12185</name>
</gene>
<feature type="domain" description="Peptidase S8/S53" evidence="7">
    <location>
        <begin position="208"/>
        <end position="409"/>
    </location>
</feature>
<dbReference type="InterPro" id="IPR015500">
    <property type="entry name" value="Peptidase_S8_subtilisin-rel"/>
</dbReference>
<evidence type="ECO:0000256" key="1">
    <source>
        <dbReference type="ARBA" id="ARBA00011073"/>
    </source>
</evidence>
<dbReference type="EMBL" id="CP060782">
    <property type="protein sequence ID" value="QNP45348.1"/>
    <property type="molecule type" value="Genomic_DNA"/>
</dbReference>
<evidence type="ECO:0000313" key="8">
    <source>
        <dbReference type="EMBL" id="QNP45348.1"/>
    </source>
</evidence>
<proteinExistence type="inferred from homology"/>
<keyword evidence="3 5" id="KW-0378">Hydrolase</keyword>
<dbReference type="PANTHER" id="PTHR43806">
    <property type="entry name" value="PEPTIDASE S8"/>
    <property type="match status" value="1"/>
</dbReference>
<dbReference type="PANTHER" id="PTHR43806:SF11">
    <property type="entry name" value="CEREVISIN-RELATED"/>
    <property type="match status" value="1"/>
</dbReference>
<reference evidence="8 9" key="1">
    <citation type="submission" date="2020-08" db="EMBL/GenBank/DDBJ databases">
        <title>Genome sequence of Sphingomonas sediminicola KACC 15039T.</title>
        <authorList>
            <person name="Hyun D.-W."/>
            <person name="Bae J.-W."/>
        </authorList>
    </citation>
    <scope>NUCLEOTIDE SEQUENCE [LARGE SCALE GENOMIC DNA]</scope>
    <source>
        <strain evidence="8 9">KACC 15039</strain>
    </source>
</reference>
<evidence type="ECO:0000256" key="2">
    <source>
        <dbReference type="ARBA" id="ARBA00022670"/>
    </source>
</evidence>
<dbReference type="RefSeq" id="WP_187708304.1">
    <property type="nucleotide sequence ID" value="NZ_CP060782.1"/>
</dbReference>
<organism evidence="8 9">
    <name type="scientific">Sphingomonas sediminicola</name>
    <dbReference type="NCBI Taxonomy" id="386874"/>
    <lineage>
        <taxon>Bacteria</taxon>
        <taxon>Pseudomonadati</taxon>
        <taxon>Pseudomonadota</taxon>
        <taxon>Alphaproteobacteria</taxon>
        <taxon>Sphingomonadales</taxon>
        <taxon>Sphingomonadaceae</taxon>
        <taxon>Sphingomonas</taxon>
    </lineage>
</organism>
<keyword evidence="2 5" id="KW-0645">Protease</keyword>
<dbReference type="Gene3D" id="3.40.50.200">
    <property type="entry name" value="Peptidase S8/S53 domain"/>
    <property type="match status" value="1"/>
</dbReference>
<feature type="chain" id="PRO_5046640931" evidence="6">
    <location>
        <begin position="25"/>
        <end position="445"/>
    </location>
</feature>
<evidence type="ECO:0000313" key="9">
    <source>
        <dbReference type="Proteomes" id="UP000516105"/>
    </source>
</evidence>
<feature type="active site" description="Charge relay system" evidence="5">
    <location>
        <position position="216"/>
    </location>
</feature>
<keyword evidence="6" id="KW-0732">Signal</keyword>
<accession>A0ABX6TCI9</accession>
<protein>
    <submittedName>
        <fullName evidence="8">S8 family serine peptidase</fullName>
    </submittedName>
</protein>
<feature type="active site" description="Charge relay system" evidence="5">
    <location>
        <position position="244"/>
    </location>
</feature>
<feature type="signal peptide" evidence="6">
    <location>
        <begin position="1"/>
        <end position="24"/>
    </location>
</feature>
<comment type="similarity">
    <text evidence="1 5">Belongs to the peptidase S8 family.</text>
</comment>
<dbReference type="PROSITE" id="PS51892">
    <property type="entry name" value="SUBTILASE"/>
    <property type="match status" value="1"/>
</dbReference>
<name>A0ABX6TCI9_9SPHN</name>
<dbReference type="InterPro" id="IPR000209">
    <property type="entry name" value="Peptidase_S8/S53_dom"/>
</dbReference>
<dbReference type="PROSITE" id="PS00138">
    <property type="entry name" value="SUBTILASE_SER"/>
    <property type="match status" value="1"/>
</dbReference>
<dbReference type="InterPro" id="IPR036852">
    <property type="entry name" value="Peptidase_S8/S53_dom_sf"/>
</dbReference>
<feature type="active site" description="Charge relay system" evidence="5">
    <location>
        <position position="396"/>
    </location>
</feature>
<evidence type="ECO:0000256" key="6">
    <source>
        <dbReference type="SAM" id="SignalP"/>
    </source>
</evidence>
<evidence type="ECO:0000256" key="5">
    <source>
        <dbReference type="PROSITE-ProRule" id="PRU01240"/>
    </source>
</evidence>
<sequence length="445" mass="44949">MSSFVHRALIAATAAAVLAGSAGAQLLPGVGLPALPPVGLPTRDLPVAGPVLQTILAQPGASEAVAPTLNSVSGLPERLAEAPPATLLELRQLRLRELIRQYPRELENDGNGQPVRRGVLVVVDPDPASLQRVSQAGFGVVSDDRDAELGIRNVTLSVPRNLSTRQALKRLRSVAPGLQADFDHLYEPAGGALLPFAGALAASAGAGGGPRIGIVDGGVASHPSMAGASIEQNGFAGRPQPTGHGTAVASLIVGNQGPFQGAARGASLFVADVYGGSRAAGSASSIVRALSWLASKRPQVINISLVGPQNRLVQRAVQALRARGIGIVAAVGNDGPAAPPQYPASYPGVVAVTGVDARGRALPEAGKAAHLDFAAPGADMAAALPGQGYAKVRGTSFAAPLATARLALSGSFQRLASEARPGRGRVGRGIVCGTCRIDPRAVGAK</sequence>
<evidence type="ECO:0000256" key="3">
    <source>
        <dbReference type="ARBA" id="ARBA00022801"/>
    </source>
</evidence>
<dbReference type="Pfam" id="PF00082">
    <property type="entry name" value="Peptidase_S8"/>
    <property type="match status" value="1"/>
</dbReference>
<dbReference type="Proteomes" id="UP000516105">
    <property type="component" value="Chromosome"/>
</dbReference>
<dbReference type="InterPro" id="IPR050131">
    <property type="entry name" value="Peptidase_S8_subtilisin-like"/>
</dbReference>
<dbReference type="PRINTS" id="PR00723">
    <property type="entry name" value="SUBTILISIN"/>
</dbReference>
<evidence type="ECO:0000259" key="7">
    <source>
        <dbReference type="Pfam" id="PF00082"/>
    </source>
</evidence>
<dbReference type="PROSITE" id="PS00137">
    <property type="entry name" value="SUBTILASE_HIS"/>
    <property type="match status" value="1"/>
</dbReference>
<dbReference type="InterPro" id="IPR023828">
    <property type="entry name" value="Peptidase_S8_Ser-AS"/>
</dbReference>
<keyword evidence="9" id="KW-1185">Reference proteome</keyword>
<dbReference type="SUPFAM" id="SSF52743">
    <property type="entry name" value="Subtilisin-like"/>
    <property type="match status" value="1"/>
</dbReference>